<keyword evidence="7" id="KW-1185">Reference proteome</keyword>
<dbReference type="GO" id="GO:0016491">
    <property type="term" value="F:oxidoreductase activity"/>
    <property type="evidence" value="ECO:0007669"/>
    <property type="project" value="UniProtKB-KW"/>
</dbReference>
<evidence type="ECO:0000313" key="7">
    <source>
        <dbReference type="Proteomes" id="UP000740926"/>
    </source>
</evidence>
<dbReference type="GO" id="GO:0009055">
    <property type="term" value="F:electron transfer activity"/>
    <property type="evidence" value="ECO:0007669"/>
    <property type="project" value="TreeGrafter"/>
</dbReference>
<keyword evidence="4" id="KW-0411">Iron-sulfur</keyword>
<comment type="cofactor">
    <cofactor evidence="1">
        <name>[4Fe-4S] cluster</name>
        <dbReference type="ChEBI" id="CHEBI:49883"/>
    </cofactor>
</comment>
<reference evidence="6 7" key="1">
    <citation type="journal article" date="2020" name="Microb. Genom.">
        <title>Genetic diversity of clinical and environmental Mucorales isolates obtained from an investigation of mucormycosis cases among solid organ transplant recipients.</title>
        <authorList>
            <person name="Nguyen M.H."/>
            <person name="Kaul D."/>
            <person name="Muto C."/>
            <person name="Cheng S.J."/>
            <person name="Richter R.A."/>
            <person name="Bruno V.M."/>
            <person name="Liu G."/>
            <person name="Beyhan S."/>
            <person name="Sundermann A.J."/>
            <person name="Mounaud S."/>
            <person name="Pasculle A.W."/>
            <person name="Nierman W.C."/>
            <person name="Driscoll E."/>
            <person name="Cumbie R."/>
            <person name="Clancy C.J."/>
            <person name="Dupont C.L."/>
        </authorList>
    </citation>
    <scope>NUCLEOTIDE SEQUENCE [LARGE SCALE GENOMIC DNA]</scope>
    <source>
        <strain evidence="6 7">GL24</strain>
    </source>
</reference>
<evidence type="ECO:0008006" key="8">
    <source>
        <dbReference type="Google" id="ProtNLM"/>
    </source>
</evidence>
<accession>A0A9P6Y489</accession>
<dbReference type="SUPFAM" id="SSF53706">
    <property type="entry name" value="Formate dehydrogenase/DMSO reductase, domains 1-3"/>
    <property type="match status" value="1"/>
</dbReference>
<evidence type="ECO:0000256" key="4">
    <source>
        <dbReference type="ARBA" id="ARBA00022485"/>
    </source>
</evidence>
<keyword evidence="4" id="KW-0479">Metal-binding</keyword>
<dbReference type="AlphaFoldDB" id="A0A9P6Y489"/>
<dbReference type="Proteomes" id="UP000740926">
    <property type="component" value="Unassembled WGS sequence"/>
</dbReference>
<comment type="subcellular location">
    <subcellularLocation>
        <location evidence="2">Cell envelope</location>
    </subcellularLocation>
</comment>
<dbReference type="Gene3D" id="3.40.228.10">
    <property type="entry name" value="Dimethylsulfoxide Reductase, domain 2"/>
    <property type="match status" value="1"/>
</dbReference>
<evidence type="ECO:0000256" key="1">
    <source>
        <dbReference type="ARBA" id="ARBA00001966"/>
    </source>
</evidence>
<evidence type="ECO:0000256" key="2">
    <source>
        <dbReference type="ARBA" id="ARBA00004196"/>
    </source>
</evidence>
<dbReference type="Gene3D" id="3.40.50.740">
    <property type="match status" value="1"/>
</dbReference>
<keyword evidence="4" id="KW-0004">4Fe-4S</keyword>
<keyword evidence="4" id="KW-0408">Iron</keyword>
<comment type="similarity">
    <text evidence="3">Belongs to the prokaryotic molybdopterin-containing oxidoreductase family.</text>
</comment>
<keyword evidence="5" id="KW-0560">Oxidoreductase</keyword>
<dbReference type="GO" id="GO:0030151">
    <property type="term" value="F:molybdenum ion binding"/>
    <property type="evidence" value="ECO:0007669"/>
    <property type="project" value="TreeGrafter"/>
</dbReference>
<dbReference type="PANTHER" id="PTHR43598:SF1">
    <property type="entry name" value="FORMATE DEHYDROGENASE-O MAJOR SUBUNIT"/>
    <property type="match status" value="1"/>
</dbReference>
<dbReference type="GO" id="GO:0009061">
    <property type="term" value="P:anaerobic respiration"/>
    <property type="evidence" value="ECO:0007669"/>
    <property type="project" value="TreeGrafter"/>
</dbReference>
<proteinExistence type="inferred from homology"/>
<name>A0A9P6Y489_9FUNG</name>
<evidence type="ECO:0000256" key="5">
    <source>
        <dbReference type="ARBA" id="ARBA00023002"/>
    </source>
</evidence>
<dbReference type="EMBL" id="JAANIU010007078">
    <property type="protein sequence ID" value="KAG1539105.1"/>
    <property type="molecule type" value="Genomic_DNA"/>
</dbReference>
<protein>
    <recommendedName>
        <fullName evidence="8">Molybdopterin oxidoreductase domain-containing protein</fullName>
    </recommendedName>
</protein>
<evidence type="ECO:0000256" key="3">
    <source>
        <dbReference type="ARBA" id="ARBA00010312"/>
    </source>
</evidence>
<organism evidence="6 7">
    <name type="scientific">Rhizopus delemar</name>
    <dbReference type="NCBI Taxonomy" id="936053"/>
    <lineage>
        <taxon>Eukaryota</taxon>
        <taxon>Fungi</taxon>
        <taxon>Fungi incertae sedis</taxon>
        <taxon>Mucoromycota</taxon>
        <taxon>Mucoromycotina</taxon>
        <taxon>Mucoromycetes</taxon>
        <taxon>Mucorales</taxon>
        <taxon>Mucorineae</taxon>
        <taxon>Rhizopodaceae</taxon>
        <taxon>Rhizopus</taxon>
    </lineage>
</organism>
<comment type="caution">
    <text evidence="6">The sequence shown here is derived from an EMBL/GenBank/DDBJ whole genome shotgun (WGS) entry which is preliminary data.</text>
</comment>
<dbReference type="GO" id="GO:0051539">
    <property type="term" value="F:4 iron, 4 sulfur cluster binding"/>
    <property type="evidence" value="ECO:0007669"/>
    <property type="project" value="UniProtKB-KW"/>
</dbReference>
<sequence>MIASTAGKDKAMTILYALGWTQHSVGAQNVRAGTMVQLLLGNIGVAGGGMNALRGHSNIQGLTDIGLMSDLLPGYLTLPKQDEQDYDAYIAKRTQKPLRANQMSFWQNYPKFHVSLMKSWWGDAATADNNWCFDYLPKLDKPYDMLQAYELMNEGKIHGYICQGFNPLASAPNKGKLISAFSKLKTTAR</sequence>
<evidence type="ECO:0000313" key="6">
    <source>
        <dbReference type="EMBL" id="KAG1539105.1"/>
    </source>
</evidence>
<gene>
    <name evidence="6" type="ORF">G6F50_014557</name>
</gene>
<dbReference type="PANTHER" id="PTHR43598">
    <property type="entry name" value="TUNGSTEN-CONTAINING FORMYLMETHANOFURAN DEHYDROGENASE 2 SUBUNIT B"/>
    <property type="match status" value="1"/>
</dbReference>